<dbReference type="Gene3D" id="3.30.300.30">
    <property type="match status" value="1"/>
</dbReference>
<dbReference type="Gene3D" id="3.40.50.12780">
    <property type="entry name" value="N-terminal domain of ligase-like"/>
    <property type="match status" value="1"/>
</dbReference>
<dbReference type="Proteomes" id="UP000035352">
    <property type="component" value="Chromosome"/>
</dbReference>
<evidence type="ECO:0000259" key="5">
    <source>
        <dbReference type="Pfam" id="PF00501"/>
    </source>
</evidence>
<name>A0A0G3BI45_9BURK</name>
<evidence type="ECO:0000259" key="6">
    <source>
        <dbReference type="Pfam" id="PF23024"/>
    </source>
</evidence>
<evidence type="ECO:0000256" key="1">
    <source>
        <dbReference type="ARBA" id="ARBA00006432"/>
    </source>
</evidence>
<comment type="similarity">
    <text evidence="1">Belongs to the ATP-dependent AMP-binding enzyme family.</text>
</comment>
<dbReference type="KEGG" id="pbh:AAW51_2341"/>
<dbReference type="GO" id="GO:0071766">
    <property type="term" value="P:Actinobacterium-type cell wall biogenesis"/>
    <property type="evidence" value="ECO:0007669"/>
    <property type="project" value="UniProtKB-ARBA"/>
</dbReference>
<dbReference type="InterPro" id="IPR025110">
    <property type="entry name" value="AMP-bd_C"/>
</dbReference>
<dbReference type="PANTHER" id="PTHR22754:SF32">
    <property type="entry name" value="DISCO-INTERACTING PROTEIN 2"/>
    <property type="match status" value="1"/>
</dbReference>
<dbReference type="InterPro" id="IPR045851">
    <property type="entry name" value="AMP-bd_C_sf"/>
</dbReference>
<dbReference type="AlphaFoldDB" id="A0A0G3BI45"/>
<dbReference type="GO" id="GO:0016874">
    <property type="term" value="F:ligase activity"/>
    <property type="evidence" value="ECO:0007669"/>
    <property type="project" value="UniProtKB-KW"/>
</dbReference>
<dbReference type="GO" id="GO:0005886">
    <property type="term" value="C:plasma membrane"/>
    <property type="evidence" value="ECO:0007669"/>
    <property type="project" value="TreeGrafter"/>
</dbReference>
<evidence type="ECO:0000256" key="2">
    <source>
        <dbReference type="ARBA" id="ARBA00022598"/>
    </source>
</evidence>
<evidence type="ECO:0000256" key="3">
    <source>
        <dbReference type="ARBA" id="ARBA00022832"/>
    </source>
</evidence>
<dbReference type="PROSITE" id="PS00455">
    <property type="entry name" value="AMP_BINDING"/>
    <property type="match status" value="1"/>
</dbReference>
<dbReference type="EMBL" id="CP011371">
    <property type="protein sequence ID" value="AKJ29032.1"/>
    <property type="molecule type" value="Genomic_DNA"/>
</dbReference>
<feature type="domain" description="AMP-dependent synthetase/ligase" evidence="5">
    <location>
        <begin position="37"/>
        <end position="454"/>
    </location>
</feature>
<dbReference type="PANTHER" id="PTHR22754">
    <property type="entry name" value="DISCO-INTERACTING PROTEIN 2 DIP2 -RELATED"/>
    <property type="match status" value="1"/>
</dbReference>
<dbReference type="InterPro" id="IPR000873">
    <property type="entry name" value="AMP-dep_synth/lig_dom"/>
</dbReference>
<evidence type="ECO:0000256" key="4">
    <source>
        <dbReference type="ARBA" id="ARBA00023098"/>
    </source>
</evidence>
<organism evidence="7 8">
    <name type="scientific">Caldimonas brevitalea</name>
    <dbReference type="NCBI Taxonomy" id="413882"/>
    <lineage>
        <taxon>Bacteria</taxon>
        <taxon>Pseudomonadati</taxon>
        <taxon>Pseudomonadota</taxon>
        <taxon>Betaproteobacteria</taxon>
        <taxon>Burkholderiales</taxon>
        <taxon>Sphaerotilaceae</taxon>
        <taxon>Caldimonas</taxon>
    </lineage>
</organism>
<gene>
    <name evidence="7" type="ORF">AAW51_2341</name>
</gene>
<dbReference type="STRING" id="413882.AAW51_2341"/>
<dbReference type="Pfam" id="PF00501">
    <property type="entry name" value="AMP-binding"/>
    <property type="match status" value="1"/>
</dbReference>
<evidence type="ECO:0000313" key="8">
    <source>
        <dbReference type="Proteomes" id="UP000035352"/>
    </source>
</evidence>
<dbReference type="GO" id="GO:0006633">
    <property type="term" value="P:fatty acid biosynthetic process"/>
    <property type="evidence" value="ECO:0007669"/>
    <property type="project" value="TreeGrafter"/>
</dbReference>
<dbReference type="Pfam" id="PF23024">
    <property type="entry name" value="AMP-dom_DIP2-like"/>
    <property type="match status" value="1"/>
</dbReference>
<keyword evidence="8" id="KW-1185">Reference proteome</keyword>
<dbReference type="FunFam" id="3.40.50.12780:FF:000013">
    <property type="entry name" value="Long-chain-fatty-acid--AMP ligase FadD32"/>
    <property type="match status" value="1"/>
</dbReference>
<dbReference type="GO" id="GO:0070566">
    <property type="term" value="F:adenylyltransferase activity"/>
    <property type="evidence" value="ECO:0007669"/>
    <property type="project" value="TreeGrafter"/>
</dbReference>
<proteinExistence type="inferred from homology"/>
<dbReference type="InterPro" id="IPR020845">
    <property type="entry name" value="AMP-binding_CS"/>
</dbReference>
<dbReference type="InterPro" id="IPR040097">
    <property type="entry name" value="FAAL/FAAC"/>
</dbReference>
<dbReference type="OrthoDB" id="6297021at2"/>
<keyword evidence="3" id="KW-0276">Fatty acid metabolism</keyword>
<feature type="domain" description="AMP-binding enzyme C-terminal" evidence="6">
    <location>
        <begin position="497"/>
        <end position="610"/>
    </location>
</feature>
<keyword evidence="4" id="KW-0443">Lipid metabolism</keyword>
<sequence length="618" mass="67749">MDTLTTSDVAARLEASPNLTAVRPLVTGAATTAEILAARARTHPQEVAIVYLGLGQFADQLRTYESLDQKARDVAALLLHRYLDLAATEVKECFLLAYPPCMEFVDAYYGALYAGATAVNVFAPESPKERRKIKSIVLDCKPAAILTHSSKLASLQAFLDEEGLGPIDLIATDLLDRTDAAAPSSLGDMPRSRRARTAFIQYTSGSTGTPKGVLVEHENLLHNLQMIDRHLDGRREGRYLGLVWLPVFHDMGLVAGVNYPIYIGRPHVLFSPVAFAQKPQRWVELLSSYGATHTGGPNFSYELCGRFAKRVDKQNIDLSRLVFALCGAEPIRAQTLTRFAKEYEPCGFHLDVFAPAYGMAETTLMATGTPRGGGVVISPADYKALGEGRFRAAAEVASEEGGTRDGAVISLVASGRRCDLQDIRIVDPQTFNELDPNEIGEIWVRSASVAKGYHQLPDETEHAFHAELRGHGGGFLRTGDLGFLDPDDNLFITGRSKEMIIINGVNHYPQDIEATVESLAEADIRRAVAFGFLRQDGREGVCVVCEVAGTKDDQEFATLSEALAKKVHRENGITVSELAFVKKGEIPRTSSGKLERRLTRSLYERKQLSTQFSYRTLT</sequence>
<dbReference type="CDD" id="cd05931">
    <property type="entry name" value="FAAL"/>
    <property type="match status" value="1"/>
</dbReference>
<dbReference type="PATRIC" id="fig|413882.6.peg.2449"/>
<protein>
    <submittedName>
        <fullName evidence="7">Non-ribosomal peptide synthase</fullName>
    </submittedName>
</protein>
<reference evidence="7 8" key="1">
    <citation type="submission" date="2015-05" db="EMBL/GenBank/DDBJ databases">
        <authorList>
            <person name="Tang B."/>
            <person name="Yu Y."/>
        </authorList>
    </citation>
    <scope>NUCLEOTIDE SEQUENCE [LARGE SCALE GENOMIC DNA]</scope>
    <source>
        <strain evidence="7 8">DSM 7029</strain>
    </source>
</reference>
<dbReference type="SUPFAM" id="SSF56801">
    <property type="entry name" value="Acetyl-CoA synthetase-like"/>
    <property type="match status" value="1"/>
</dbReference>
<evidence type="ECO:0000313" key="7">
    <source>
        <dbReference type="EMBL" id="AKJ29032.1"/>
    </source>
</evidence>
<dbReference type="RefSeq" id="WP_053013491.1">
    <property type="nucleotide sequence ID" value="NZ_CP011371.1"/>
</dbReference>
<accession>A0A0G3BI45</accession>
<dbReference type="InterPro" id="IPR042099">
    <property type="entry name" value="ANL_N_sf"/>
</dbReference>
<keyword evidence="2" id="KW-0436">Ligase</keyword>